<evidence type="ECO:0008006" key="4">
    <source>
        <dbReference type="Google" id="ProtNLM"/>
    </source>
</evidence>
<keyword evidence="1" id="KW-0812">Transmembrane</keyword>
<proteinExistence type="predicted"/>
<evidence type="ECO:0000313" key="3">
    <source>
        <dbReference type="Proteomes" id="UP000321409"/>
    </source>
</evidence>
<gene>
    <name evidence="2" type="ORF">LDI01_28470</name>
</gene>
<comment type="caution">
    <text evidence="2">The sequence shown here is derived from an EMBL/GenBank/DDBJ whole genome shotgun (WGS) entry which is preliminary data.</text>
</comment>
<evidence type="ECO:0000313" key="2">
    <source>
        <dbReference type="EMBL" id="GEP25254.1"/>
    </source>
</evidence>
<dbReference type="NCBIfam" id="NF033218">
    <property type="entry name" value="anchor_AmaP"/>
    <property type="match status" value="1"/>
</dbReference>
<protein>
    <recommendedName>
        <fullName evidence="4">Alkaline shock response membrane anchor protein AmaP</fullName>
    </recommendedName>
</protein>
<feature type="transmembrane region" description="Helical" evidence="1">
    <location>
        <begin position="47"/>
        <end position="73"/>
    </location>
</feature>
<accession>A0ABQ0XLV3</accession>
<keyword evidence="1" id="KW-1133">Transmembrane helix</keyword>
<keyword evidence="3" id="KW-1185">Reference proteome</keyword>
<evidence type="ECO:0000256" key="1">
    <source>
        <dbReference type="SAM" id="Phobius"/>
    </source>
</evidence>
<dbReference type="RefSeq" id="WP_147008626.1">
    <property type="nucleotide sequence ID" value="NZ_BKAB01000089.1"/>
</dbReference>
<dbReference type="Proteomes" id="UP000321409">
    <property type="component" value="Unassembled WGS sequence"/>
</dbReference>
<reference evidence="2 3" key="1">
    <citation type="submission" date="2019-07" db="EMBL/GenBank/DDBJ databases">
        <title>Whole genome shotgun sequence of Lactobacillus diolivorans NBRC 107869.</title>
        <authorList>
            <person name="Hosoyama A."/>
            <person name="Uohara A."/>
            <person name="Ohji S."/>
            <person name="Ichikawa N."/>
        </authorList>
    </citation>
    <scope>NUCLEOTIDE SEQUENCE [LARGE SCALE GENOMIC DNA]</scope>
    <source>
        <strain evidence="2 3">NBRC 107869</strain>
    </source>
</reference>
<keyword evidence="1" id="KW-0472">Membrane</keyword>
<feature type="transmembrane region" description="Helical" evidence="1">
    <location>
        <begin position="7"/>
        <end position="27"/>
    </location>
</feature>
<organism evidence="2 3">
    <name type="scientific">Lentilactobacillus diolivorans</name>
    <dbReference type="NCBI Taxonomy" id="179838"/>
    <lineage>
        <taxon>Bacteria</taxon>
        <taxon>Bacillati</taxon>
        <taxon>Bacillota</taxon>
        <taxon>Bacilli</taxon>
        <taxon>Lactobacillales</taxon>
        <taxon>Lactobacillaceae</taxon>
        <taxon>Lentilactobacillus</taxon>
    </lineage>
</organism>
<dbReference type="EMBL" id="BKAB01000089">
    <property type="protein sequence ID" value="GEP25254.1"/>
    <property type="molecule type" value="Genomic_DNA"/>
</dbReference>
<name>A0ABQ0XLV3_9LACO</name>
<sequence length="187" mass="20827">MSRITKLLIMIVSILGMVQTIWLLGAVMPIDYLSKAVLVTIQTSESWILISVITISTILGIGWIMAMLLIVLAPKKADQLDFYSSHGKLTLSKRAVEKSLQEAVMAGGLVTDVDAHVHLQRKNRVSKVKLSVVEKNNQDLVELGERLQAIVVNEMKNLMDVPVKKVKVKMKPYSEIANKQRGKPRVV</sequence>